<comment type="caution">
    <text evidence="2">The sequence shown here is derived from an EMBL/GenBank/DDBJ whole genome shotgun (WGS) entry which is preliminary data.</text>
</comment>
<reference evidence="2 3" key="1">
    <citation type="submission" date="2024-02" db="EMBL/GenBank/DDBJ databases">
        <authorList>
            <person name="Vignale AGUSTIN F."/>
            <person name="Sosa J E."/>
            <person name="Modenutti C."/>
        </authorList>
    </citation>
    <scope>NUCLEOTIDE SEQUENCE [LARGE SCALE GENOMIC DNA]</scope>
</reference>
<feature type="transmembrane region" description="Helical" evidence="1">
    <location>
        <begin position="103"/>
        <end position="124"/>
    </location>
</feature>
<evidence type="ECO:0000313" key="3">
    <source>
        <dbReference type="Proteomes" id="UP001642360"/>
    </source>
</evidence>
<dbReference type="Proteomes" id="UP001642360">
    <property type="component" value="Unassembled WGS sequence"/>
</dbReference>
<dbReference type="EMBL" id="CAUOFW020008425">
    <property type="protein sequence ID" value="CAK9182762.1"/>
    <property type="molecule type" value="Genomic_DNA"/>
</dbReference>
<gene>
    <name evidence="2" type="ORF">ILEXP_LOCUS52980</name>
</gene>
<feature type="transmembrane region" description="Helical" evidence="1">
    <location>
        <begin position="12"/>
        <end position="37"/>
    </location>
</feature>
<proteinExistence type="predicted"/>
<keyword evidence="1" id="KW-1133">Transmembrane helix</keyword>
<keyword evidence="1" id="KW-0812">Transmembrane</keyword>
<evidence type="ECO:0000256" key="1">
    <source>
        <dbReference type="SAM" id="Phobius"/>
    </source>
</evidence>
<feature type="transmembrane region" description="Helical" evidence="1">
    <location>
        <begin position="254"/>
        <end position="281"/>
    </location>
</feature>
<feature type="transmembrane region" description="Helical" evidence="1">
    <location>
        <begin position="77"/>
        <end position="97"/>
    </location>
</feature>
<accession>A0ABC8UNX5</accession>
<name>A0ABC8UNX5_9AQUA</name>
<dbReference type="PANTHER" id="PTHR12242">
    <property type="entry name" value="OS02G0130600 PROTEIN-RELATED"/>
    <property type="match status" value="1"/>
</dbReference>
<dbReference type="AlphaFoldDB" id="A0ABC8UNX5"/>
<feature type="transmembrane region" description="Helical" evidence="1">
    <location>
        <begin position="188"/>
        <end position="213"/>
    </location>
</feature>
<feature type="transmembrane region" description="Helical" evidence="1">
    <location>
        <begin position="293"/>
        <end position="313"/>
    </location>
</feature>
<evidence type="ECO:0000313" key="2">
    <source>
        <dbReference type="EMBL" id="CAK9182762.1"/>
    </source>
</evidence>
<sequence>MAADTTNPSYWLNWRFLLCAIWILTSMIVAALVIWKYEGFNKLKSRRRDVHQETVGSLYRDEAWRACLKAIHPAWLLAYRVIAFSVLLAMLVANVVIDGGDIFYFYTQWTFALVTFYFGLGLLLSIYGCSTSCKEVGSDRVDLVSSDAEQGTYMAPALGGYENQHDIPVSLNSHSEPHVRKAADPWGYAFQIIFQMCAGAVILTDCVFWFVIYPFLTDDDYKLDFLIVGMHSMNAVFLFGDVILNCLRFPFFRIAYFVLWTCTFVIFQWIIHACVSMWWPYSFLDLSSPYAPLWYLAVGLLHLPCYCIFTLIIRIKNLCLSRSFPESH</sequence>
<organism evidence="2 3">
    <name type="scientific">Ilex paraguariensis</name>
    <name type="common">yerba mate</name>
    <dbReference type="NCBI Taxonomy" id="185542"/>
    <lineage>
        <taxon>Eukaryota</taxon>
        <taxon>Viridiplantae</taxon>
        <taxon>Streptophyta</taxon>
        <taxon>Embryophyta</taxon>
        <taxon>Tracheophyta</taxon>
        <taxon>Spermatophyta</taxon>
        <taxon>Magnoliopsida</taxon>
        <taxon>eudicotyledons</taxon>
        <taxon>Gunneridae</taxon>
        <taxon>Pentapetalae</taxon>
        <taxon>asterids</taxon>
        <taxon>campanulids</taxon>
        <taxon>Aquifoliales</taxon>
        <taxon>Aquifoliaceae</taxon>
        <taxon>Ilex</taxon>
    </lineage>
</organism>
<protein>
    <submittedName>
        <fullName evidence="2">Uncharacterized protein</fullName>
    </submittedName>
</protein>
<dbReference type="PANTHER" id="PTHR12242:SF10">
    <property type="entry name" value="TRANSMEMBRANE PROTEIN"/>
    <property type="match status" value="1"/>
</dbReference>
<keyword evidence="1" id="KW-0472">Membrane</keyword>
<feature type="transmembrane region" description="Helical" evidence="1">
    <location>
        <begin position="225"/>
        <end position="247"/>
    </location>
</feature>
<keyword evidence="3" id="KW-1185">Reference proteome</keyword>